<protein>
    <submittedName>
        <fullName evidence="1">Uncharacterized protein</fullName>
    </submittedName>
</protein>
<keyword evidence="2" id="KW-1185">Reference proteome</keyword>
<name>A0ABY7PPP1_9BACT</name>
<gene>
    <name evidence="1" type="ORF">O9Z63_03090</name>
</gene>
<accession>A0ABY7PPP1</accession>
<sequence length="71" mass="7951">MHFYNVTSEAALKKMATEKLGLMKFEGYRGSLTTFGLPRVEHGMAWHGMAAQLRDPLYPDPGYSQLLSESS</sequence>
<dbReference type="RefSeq" id="WP_270127830.1">
    <property type="nucleotide sequence ID" value="NZ_CP115396.1"/>
</dbReference>
<dbReference type="EMBL" id="CP115396">
    <property type="protein sequence ID" value="WBO85233.1"/>
    <property type="molecule type" value="Genomic_DNA"/>
</dbReference>
<proteinExistence type="predicted"/>
<evidence type="ECO:0000313" key="1">
    <source>
        <dbReference type="EMBL" id="WBO85233.1"/>
    </source>
</evidence>
<evidence type="ECO:0000313" key="2">
    <source>
        <dbReference type="Proteomes" id="UP001211872"/>
    </source>
</evidence>
<reference evidence="1 2" key="1">
    <citation type="journal article" date="2011" name="Int. J. Syst. Evol. Microbiol.">
        <title>Hymenobacter yonginensis sp. nov., isolated from a mesotrophic artificial lake.</title>
        <authorList>
            <person name="Joung Y."/>
            <person name="Cho S.H."/>
            <person name="Kim H."/>
            <person name="Kim S.B."/>
            <person name="Joh K."/>
        </authorList>
    </citation>
    <scope>NUCLEOTIDE SEQUENCE [LARGE SCALE GENOMIC DNA]</scope>
    <source>
        <strain evidence="1 2">KCTC 22745</strain>
    </source>
</reference>
<dbReference type="Proteomes" id="UP001211872">
    <property type="component" value="Chromosome"/>
</dbReference>
<organism evidence="1 2">
    <name type="scientific">Hymenobacter yonginensis</name>
    <dbReference type="NCBI Taxonomy" id="748197"/>
    <lineage>
        <taxon>Bacteria</taxon>
        <taxon>Pseudomonadati</taxon>
        <taxon>Bacteroidota</taxon>
        <taxon>Cytophagia</taxon>
        <taxon>Cytophagales</taxon>
        <taxon>Hymenobacteraceae</taxon>
        <taxon>Hymenobacter</taxon>
    </lineage>
</organism>